<sequence>MLAILFLIGLASAAEEAHHRFTVYEPVVRYPCDTNYPSIHCMNFFDFLRPSSPSYYYPEKHRIGSLIVPKTSIVGEELVETGELIVPRRSYVNPTNPNQYSDFYKYINLHSNYRGSNLRNVYDKPIMLLTRGQEGKTDELSAYFVKDGLISMQDNAYLKNAHEMLKKDSDKLAALLFQPKDFPFTEEMFHWGGLKISKVVLPENINVATLARLSSYDMPWLLVYEKEAFRNQNYHQIREVGEIEVSGNSFDIRCAPTNPCY</sequence>
<proteinExistence type="predicted"/>
<dbReference type="AlphaFoldDB" id="A0A7R9CPB0"/>
<accession>A0A7R9CPB0</accession>
<name>A0A7R9CPB0_TIMPO</name>
<reference evidence="1" key="1">
    <citation type="submission" date="2020-11" db="EMBL/GenBank/DDBJ databases">
        <authorList>
            <person name="Tran Van P."/>
        </authorList>
    </citation>
    <scope>NUCLEOTIDE SEQUENCE</scope>
</reference>
<gene>
    <name evidence="1" type="ORF">TPSB3V08_LOCUS2499</name>
</gene>
<organism evidence="1">
    <name type="scientific">Timema poppense</name>
    <name type="common">Walking stick</name>
    <dbReference type="NCBI Taxonomy" id="170557"/>
    <lineage>
        <taxon>Eukaryota</taxon>
        <taxon>Metazoa</taxon>
        <taxon>Ecdysozoa</taxon>
        <taxon>Arthropoda</taxon>
        <taxon>Hexapoda</taxon>
        <taxon>Insecta</taxon>
        <taxon>Pterygota</taxon>
        <taxon>Neoptera</taxon>
        <taxon>Polyneoptera</taxon>
        <taxon>Phasmatodea</taxon>
        <taxon>Timematodea</taxon>
        <taxon>Timematoidea</taxon>
        <taxon>Timematidae</taxon>
        <taxon>Timema</taxon>
    </lineage>
</organism>
<dbReference type="EMBL" id="OD000987">
    <property type="protein sequence ID" value="CAD7400145.1"/>
    <property type="molecule type" value="Genomic_DNA"/>
</dbReference>
<evidence type="ECO:0000313" key="1">
    <source>
        <dbReference type="EMBL" id="CAD7400145.1"/>
    </source>
</evidence>
<protein>
    <submittedName>
        <fullName evidence="1">Uncharacterized protein</fullName>
    </submittedName>
</protein>